<evidence type="ECO:0000259" key="1">
    <source>
        <dbReference type="Pfam" id="PF13683"/>
    </source>
</evidence>
<evidence type="ECO:0000313" key="2">
    <source>
        <dbReference type="EMBL" id="MBB4267861.1"/>
    </source>
</evidence>
<proteinExistence type="predicted"/>
<feature type="domain" description="Integrase catalytic" evidence="1">
    <location>
        <begin position="6"/>
        <end position="35"/>
    </location>
</feature>
<sequence length="43" mass="4973">MSVILSLAQAREELAAWRDDYNRRRLHSTLGYITPEQAELRAA</sequence>
<dbReference type="InterPro" id="IPR001584">
    <property type="entry name" value="Integrase_cat-core"/>
</dbReference>
<reference evidence="2 3" key="1">
    <citation type="submission" date="2020-08" db="EMBL/GenBank/DDBJ databases">
        <title>Genome sequencing of Purple Non-Sulfur Bacteria from various extreme environments.</title>
        <authorList>
            <person name="Mayer M."/>
        </authorList>
    </citation>
    <scope>NUCLEOTIDE SEQUENCE [LARGE SCALE GENOMIC DNA]</scope>
    <source>
        <strain evidence="2 3">JA131</strain>
    </source>
</reference>
<dbReference type="SUPFAM" id="SSF53098">
    <property type="entry name" value="Ribonuclease H-like"/>
    <property type="match status" value="1"/>
</dbReference>
<dbReference type="RefSeq" id="WP_184048003.1">
    <property type="nucleotide sequence ID" value="NZ_JACIGK010000036.1"/>
</dbReference>
<dbReference type="GO" id="GO:0015074">
    <property type="term" value="P:DNA integration"/>
    <property type="evidence" value="ECO:0007669"/>
    <property type="project" value="InterPro"/>
</dbReference>
<name>A0A7W6WBT2_9PROT</name>
<comment type="caution">
    <text evidence="2">The sequence shown here is derived from an EMBL/GenBank/DDBJ whole genome shotgun (WGS) entry which is preliminary data.</text>
</comment>
<dbReference type="AlphaFoldDB" id="A0A7W6WBT2"/>
<keyword evidence="3" id="KW-1185">Reference proteome</keyword>
<accession>A0A7W6WBT2</accession>
<dbReference type="EMBL" id="JACIGK010000036">
    <property type="protein sequence ID" value="MBB4267861.1"/>
    <property type="molecule type" value="Genomic_DNA"/>
</dbReference>
<dbReference type="InterPro" id="IPR012337">
    <property type="entry name" value="RNaseH-like_sf"/>
</dbReference>
<gene>
    <name evidence="2" type="ORF">GGD89_003512</name>
</gene>
<evidence type="ECO:0000313" key="3">
    <source>
        <dbReference type="Proteomes" id="UP000554286"/>
    </source>
</evidence>
<protein>
    <submittedName>
        <fullName evidence="2">Transposase InsO family protein</fullName>
    </submittedName>
</protein>
<dbReference type="Pfam" id="PF13683">
    <property type="entry name" value="rve_3"/>
    <property type="match status" value="1"/>
</dbReference>
<organism evidence="2 3">
    <name type="scientific">Roseospira visakhapatnamensis</name>
    <dbReference type="NCBI Taxonomy" id="390880"/>
    <lineage>
        <taxon>Bacteria</taxon>
        <taxon>Pseudomonadati</taxon>
        <taxon>Pseudomonadota</taxon>
        <taxon>Alphaproteobacteria</taxon>
        <taxon>Rhodospirillales</taxon>
        <taxon>Rhodospirillaceae</taxon>
        <taxon>Roseospira</taxon>
    </lineage>
</organism>
<dbReference type="Proteomes" id="UP000554286">
    <property type="component" value="Unassembled WGS sequence"/>
</dbReference>